<dbReference type="AlphaFoldDB" id="A0A2P2NMZ1"/>
<accession>A0A2P2NMZ1</accession>
<dbReference type="EMBL" id="GGEC01063286">
    <property type="protein sequence ID" value="MBX43770.1"/>
    <property type="molecule type" value="Transcribed_RNA"/>
</dbReference>
<proteinExistence type="predicted"/>
<protein>
    <submittedName>
        <fullName evidence="1">Uncharacterized protein</fullName>
    </submittedName>
</protein>
<sequence>MARVEICRRKWRLGGEAVIREMLLEKKTKQWPAQIKERMG</sequence>
<name>A0A2P2NMZ1_RHIMU</name>
<evidence type="ECO:0000313" key="1">
    <source>
        <dbReference type="EMBL" id="MBX43770.1"/>
    </source>
</evidence>
<reference evidence="1" key="1">
    <citation type="submission" date="2018-02" db="EMBL/GenBank/DDBJ databases">
        <title>Rhizophora mucronata_Transcriptome.</title>
        <authorList>
            <person name="Meera S.P."/>
            <person name="Sreeshan A."/>
            <person name="Augustine A."/>
        </authorList>
    </citation>
    <scope>NUCLEOTIDE SEQUENCE</scope>
    <source>
        <tissue evidence="1">Leaf</tissue>
    </source>
</reference>
<organism evidence="1">
    <name type="scientific">Rhizophora mucronata</name>
    <name type="common">Asiatic mangrove</name>
    <dbReference type="NCBI Taxonomy" id="61149"/>
    <lineage>
        <taxon>Eukaryota</taxon>
        <taxon>Viridiplantae</taxon>
        <taxon>Streptophyta</taxon>
        <taxon>Embryophyta</taxon>
        <taxon>Tracheophyta</taxon>
        <taxon>Spermatophyta</taxon>
        <taxon>Magnoliopsida</taxon>
        <taxon>eudicotyledons</taxon>
        <taxon>Gunneridae</taxon>
        <taxon>Pentapetalae</taxon>
        <taxon>rosids</taxon>
        <taxon>fabids</taxon>
        <taxon>Malpighiales</taxon>
        <taxon>Rhizophoraceae</taxon>
        <taxon>Rhizophora</taxon>
    </lineage>
</organism>